<protein>
    <submittedName>
        <fullName evidence="2">Uncharacterized protein</fullName>
    </submittedName>
</protein>
<gene>
    <name evidence="2" type="ORF">SAPIO_CDS6545</name>
</gene>
<comment type="caution">
    <text evidence="2">The sequence shown here is derived from an EMBL/GenBank/DDBJ whole genome shotgun (WGS) entry which is preliminary data.</text>
</comment>
<dbReference type="OrthoDB" id="5230873at2759"/>
<sequence>MKISKVLAALPLVGGVLGKPLESRAVTDFTAYAYGPDGIGGFPVIAIDDIAYITSDRESTANVAKNVTFNSFTNQGNITATIPTQGTSLLFVPSESGAVGFTNTTDDSSQITTGFGFYGHVIFVSINGAMTTEWYALPTNTSTLWQLTWNDESASAIPVALRNLEPS</sequence>
<feature type="chain" id="PRO_5001775233" evidence="1">
    <location>
        <begin position="19"/>
        <end position="167"/>
    </location>
</feature>
<organism evidence="2 3">
    <name type="scientific">Pseudallescheria apiosperma</name>
    <name type="common">Scedosporium apiospermum</name>
    <dbReference type="NCBI Taxonomy" id="563466"/>
    <lineage>
        <taxon>Eukaryota</taxon>
        <taxon>Fungi</taxon>
        <taxon>Dikarya</taxon>
        <taxon>Ascomycota</taxon>
        <taxon>Pezizomycotina</taxon>
        <taxon>Sordariomycetes</taxon>
        <taxon>Hypocreomycetidae</taxon>
        <taxon>Microascales</taxon>
        <taxon>Microascaceae</taxon>
        <taxon>Scedosporium</taxon>
    </lineage>
</organism>
<accession>A0A084G3Q7</accession>
<feature type="signal peptide" evidence="1">
    <location>
        <begin position="1"/>
        <end position="18"/>
    </location>
</feature>
<name>A0A084G3Q7_PSEDA</name>
<dbReference type="VEuPathDB" id="FungiDB:SAPIO_CDS6545"/>
<keyword evidence="1" id="KW-0732">Signal</keyword>
<dbReference type="EMBL" id="JOWA01000104">
    <property type="protein sequence ID" value="KEZ41969.1"/>
    <property type="molecule type" value="Genomic_DNA"/>
</dbReference>
<dbReference type="GeneID" id="27725617"/>
<dbReference type="AlphaFoldDB" id="A0A084G3Q7"/>
<reference evidence="2 3" key="1">
    <citation type="journal article" date="2014" name="Genome Announc.">
        <title>Draft genome sequence of the pathogenic fungus Scedosporium apiospermum.</title>
        <authorList>
            <person name="Vandeputte P."/>
            <person name="Ghamrawi S."/>
            <person name="Rechenmann M."/>
            <person name="Iltis A."/>
            <person name="Giraud S."/>
            <person name="Fleury M."/>
            <person name="Thornton C."/>
            <person name="Delhaes L."/>
            <person name="Meyer W."/>
            <person name="Papon N."/>
            <person name="Bouchara J.P."/>
        </authorList>
    </citation>
    <scope>NUCLEOTIDE SEQUENCE [LARGE SCALE GENOMIC DNA]</scope>
    <source>
        <strain evidence="2 3">IHEM 14462</strain>
    </source>
</reference>
<evidence type="ECO:0000256" key="1">
    <source>
        <dbReference type="SAM" id="SignalP"/>
    </source>
</evidence>
<evidence type="ECO:0000313" key="2">
    <source>
        <dbReference type="EMBL" id="KEZ41969.1"/>
    </source>
</evidence>
<keyword evidence="3" id="KW-1185">Reference proteome</keyword>
<dbReference type="Proteomes" id="UP000028545">
    <property type="component" value="Unassembled WGS sequence"/>
</dbReference>
<proteinExistence type="predicted"/>
<dbReference type="RefSeq" id="XP_016641768.1">
    <property type="nucleotide sequence ID" value="XM_016788615.1"/>
</dbReference>
<evidence type="ECO:0000313" key="3">
    <source>
        <dbReference type="Proteomes" id="UP000028545"/>
    </source>
</evidence>
<dbReference type="HOGENOM" id="CLU_100635_1_1_1"/>
<dbReference type="KEGG" id="sapo:SAPIO_CDS6545"/>
<dbReference type="OMA" id="TEWYALP"/>